<reference evidence="3" key="1">
    <citation type="journal article" date="2017" name="Nat. Microbiol.">
        <title>Global analysis of biosynthetic gene clusters reveals vast potential of secondary metabolite production in Penicillium species.</title>
        <authorList>
            <person name="Nielsen J.C."/>
            <person name="Grijseels S."/>
            <person name="Prigent S."/>
            <person name="Ji B."/>
            <person name="Dainat J."/>
            <person name="Nielsen K.F."/>
            <person name="Frisvad J.C."/>
            <person name="Workman M."/>
            <person name="Nielsen J."/>
        </authorList>
    </citation>
    <scope>NUCLEOTIDE SEQUENCE [LARGE SCALE GENOMIC DNA]</scope>
    <source>
        <strain evidence="3">IBT 24891</strain>
    </source>
</reference>
<gene>
    <name evidence="2" type="ORF">PENSTE_c013G00182</name>
</gene>
<dbReference type="EMBL" id="MLKD01000013">
    <property type="protein sequence ID" value="OQE20457.1"/>
    <property type="molecule type" value="Genomic_DNA"/>
</dbReference>
<dbReference type="Proteomes" id="UP000191285">
    <property type="component" value="Unassembled WGS sequence"/>
</dbReference>
<evidence type="ECO:0000313" key="2">
    <source>
        <dbReference type="EMBL" id="OQE20457.1"/>
    </source>
</evidence>
<sequence>MSSLASASLSLPLLPYFYFYLDFSINFNLATRPHLQYLRHTFTDTDTLLLSLIASSSTLFSIFFLILLHPTAILHSSSSNFDLPDTYQIPADSYSSLIRPRNFSYHLPISSLYLYLYLNFNFYSATCPHD</sequence>
<accession>A0A1V6T2D7</accession>
<dbReference type="AlphaFoldDB" id="A0A1V6T2D7"/>
<keyword evidence="1" id="KW-1133">Transmembrane helix</keyword>
<keyword evidence="1" id="KW-0472">Membrane</keyword>
<organism evidence="2 3">
    <name type="scientific">Penicillium steckii</name>
    <dbReference type="NCBI Taxonomy" id="303698"/>
    <lineage>
        <taxon>Eukaryota</taxon>
        <taxon>Fungi</taxon>
        <taxon>Dikarya</taxon>
        <taxon>Ascomycota</taxon>
        <taxon>Pezizomycotina</taxon>
        <taxon>Eurotiomycetes</taxon>
        <taxon>Eurotiomycetidae</taxon>
        <taxon>Eurotiales</taxon>
        <taxon>Aspergillaceae</taxon>
        <taxon>Penicillium</taxon>
    </lineage>
</organism>
<evidence type="ECO:0000313" key="3">
    <source>
        <dbReference type="Proteomes" id="UP000191285"/>
    </source>
</evidence>
<keyword evidence="1" id="KW-0812">Transmembrane</keyword>
<evidence type="ECO:0000256" key="1">
    <source>
        <dbReference type="SAM" id="Phobius"/>
    </source>
</evidence>
<protein>
    <submittedName>
        <fullName evidence="2">Uncharacterized protein</fullName>
    </submittedName>
</protein>
<feature type="transmembrane region" description="Helical" evidence="1">
    <location>
        <begin position="48"/>
        <end position="68"/>
    </location>
</feature>
<keyword evidence="3" id="KW-1185">Reference proteome</keyword>
<name>A0A1V6T2D7_9EURO</name>
<comment type="caution">
    <text evidence="2">The sequence shown here is derived from an EMBL/GenBank/DDBJ whole genome shotgun (WGS) entry which is preliminary data.</text>
</comment>
<proteinExistence type="predicted"/>